<evidence type="ECO:0000313" key="1">
    <source>
        <dbReference type="EMBL" id="JAD75278.1"/>
    </source>
</evidence>
<reference evidence="1" key="2">
    <citation type="journal article" date="2015" name="Data Brief">
        <title>Shoot transcriptome of the giant reed, Arundo donax.</title>
        <authorList>
            <person name="Barrero R.A."/>
            <person name="Guerrero F.D."/>
            <person name="Moolhuijzen P."/>
            <person name="Goolsby J.A."/>
            <person name="Tidwell J."/>
            <person name="Bellgard S.E."/>
            <person name="Bellgard M.I."/>
        </authorList>
    </citation>
    <scope>NUCLEOTIDE SEQUENCE</scope>
    <source>
        <tissue evidence="1">Shoot tissue taken approximately 20 cm above the soil surface</tissue>
    </source>
</reference>
<organism evidence="1">
    <name type="scientific">Arundo donax</name>
    <name type="common">Giant reed</name>
    <name type="synonym">Donax arundinaceus</name>
    <dbReference type="NCBI Taxonomy" id="35708"/>
    <lineage>
        <taxon>Eukaryota</taxon>
        <taxon>Viridiplantae</taxon>
        <taxon>Streptophyta</taxon>
        <taxon>Embryophyta</taxon>
        <taxon>Tracheophyta</taxon>
        <taxon>Spermatophyta</taxon>
        <taxon>Magnoliopsida</taxon>
        <taxon>Liliopsida</taxon>
        <taxon>Poales</taxon>
        <taxon>Poaceae</taxon>
        <taxon>PACMAD clade</taxon>
        <taxon>Arundinoideae</taxon>
        <taxon>Arundineae</taxon>
        <taxon>Arundo</taxon>
    </lineage>
</organism>
<dbReference type="AlphaFoldDB" id="A0A0A9CLE2"/>
<sequence length="116" mass="13445">MIMVNIQQKTECKVIFFQKSSPACLPPQKFDIFSPWLNPKRDLLESPMLMFTHQHLWWPCSTAATIAQLALEGILKRLQYTKKTPSNLYKAFLKTLKISMKGKVYLGILEKRLKSS</sequence>
<protein>
    <submittedName>
        <fullName evidence="1">Uncharacterized protein</fullName>
    </submittedName>
</protein>
<accession>A0A0A9CLE2</accession>
<proteinExistence type="predicted"/>
<name>A0A0A9CLE2_ARUDO</name>
<reference evidence="1" key="1">
    <citation type="submission" date="2014-09" db="EMBL/GenBank/DDBJ databases">
        <authorList>
            <person name="Magalhaes I.L.F."/>
            <person name="Oliveira U."/>
            <person name="Santos F.R."/>
            <person name="Vidigal T.H.D.A."/>
            <person name="Brescovit A.D."/>
            <person name="Santos A.J."/>
        </authorList>
    </citation>
    <scope>NUCLEOTIDE SEQUENCE</scope>
    <source>
        <tissue evidence="1">Shoot tissue taken approximately 20 cm above the soil surface</tissue>
    </source>
</reference>
<dbReference type="EMBL" id="GBRH01222617">
    <property type="protein sequence ID" value="JAD75278.1"/>
    <property type="molecule type" value="Transcribed_RNA"/>
</dbReference>